<dbReference type="EMBL" id="KN825259">
    <property type="protein sequence ID" value="KIK92642.1"/>
    <property type="molecule type" value="Genomic_DNA"/>
</dbReference>
<evidence type="ECO:0000313" key="3">
    <source>
        <dbReference type="Proteomes" id="UP000054538"/>
    </source>
</evidence>
<dbReference type="AlphaFoldDB" id="A0A0D0D6Y2"/>
<feature type="non-terminal residue" evidence="2">
    <location>
        <position position="1"/>
    </location>
</feature>
<evidence type="ECO:0000313" key="2">
    <source>
        <dbReference type="EMBL" id="KIK92642.1"/>
    </source>
</evidence>
<accession>A0A0D0D6Y2</accession>
<feature type="domain" description="HTH psq-type" evidence="1">
    <location>
        <begin position="6"/>
        <end position="46"/>
    </location>
</feature>
<organism evidence="2 3">
    <name type="scientific">Paxillus rubicundulus Ve08.2h10</name>
    <dbReference type="NCBI Taxonomy" id="930991"/>
    <lineage>
        <taxon>Eukaryota</taxon>
        <taxon>Fungi</taxon>
        <taxon>Dikarya</taxon>
        <taxon>Basidiomycota</taxon>
        <taxon>Agaricomycotina</taxon>
        <taxon>Agaricomycetes</taxon>
        <taxon>Agaricomycetidae</taxon>
        <taxon>Boletales</taxon>
        <taxon>Paxilineae</taxon>
        <taxon>Paxillaceae</taxon>
        <taxon>Paxillus</taxon>
    </lineage>
</organism>
<feature type="non-terminal residue" evidence="2">
    <location>
        <position position="81"/>
    </location>
</feature>
<dbReference type="Pfam" id="PF05225">
    <property type="entry name" value="HTH_psq"/>
    <property type="match status" value="1"/>
</dbReference>
<dbReference type="InParanoid" id="A0A0D0D6Y2"/>
<protein>
    <recommendedName>
        <fullName evidence="1">HTH psq-type domain-containing protein</fullName>
    </recommendedName>
</protein>
<evidence type="ECO:0000259" key="1">
    <source>
        <dbReference type="Pfam" id="PF05225"/>
    </source>
</evidence>
<reference evidence="2 3" key="1">
    <citation type="submission" date="2014-04" db="EMBL/GenBank/DDBJ databases">
        <authorList>
            <consortium name="DOE Joint Genome Institute"/>
            <person name="Kuo A."/>
            <person name="Kohler A."/>
            <person name="Jargeat P."/>
            <person name="Nagy L.G."/>
            <person name="Floudas D."/>
            <person name="Copeland A."/>
            <person name="Barry K.W."/>
            <person name="Cichocki N."/>
            <person name="Veneault-Fourrey C."/>
            <person name="LaButti K."/>
            <person name="Lindquist E.A."/>
            <person name="Lipzen A."/>
            <person name="Lundell T."/>
            <person name="Morin E."/>
            <person name="Murat C."/>
            <person name="Sun H."/>
            <person name="Tunlid A."/>
            <person name="Henrissat B."/>
            <person name="Grigoriev I.V."/>
            <person name="Hibbett D.S."/>
            <person name="Martin F."/>
            <person name="Nordberg H.P."/>
            <person name="Cantor M.N."/>
            <person name="Hua S.X."/>
        </authorList>
    </citation>
    <scope>NUCLEOTIDE SEQUENCE [LARGE SCALE GENOMIC DNA]</scope>
    <source>
        <strain evidence="2 3">Ve08.2h10</strain>
    </source>
</reference>
<gene>
    <name evidence="2" type="ORF">PAXRUDRAFT_90410</name>
</gene>
<dbReference type="HOGENOM" id="CLU_194174_0_0_1"/>
<dbReference type="InterPro" id="IPR007889">
    <property type="entry name" value="HTH_Psq"/>
</dbReference>
<sequence length="81" mass="8843">KDNVEVALQAVLASGLNPKGQPMLSIHAAAECFGVSHTTLMACFHGQKTHIEAHVYQQRLSPSQEEVLKAWVKAEDHRGVP</sequence>
<dbReference type="OrthoDB" id="3197907at2759"/>
<name>A0A0D0D6Y2_9AGAM</name>
<keyword evidence="3" id="KW-1185">Reference proteome</keyword>
<reference evidence="3" key="2">
    <citation type="submission" date="2015-01" db="EMBL/GenBank/DDBJ databases">
        <title>Evolutionary Origins and Diversification of the Mycorrhizal Mutualists.</title>
        <authorList>
            <consortium name="DOE Joint Genome Institute"/>
            <consortium name="Mycorrhizal Genomics Consortium"/>
            <person name="Kohler A."/>
            <person name="Kuo A."/>
            <person name="Nagy L.G."/>
            <person name="Floudas D."/>
            <person name="Copeland A."/>
            <person name="Barry K.W."/>
            <person name="Cichocki N."/>
            <person name="Veneault-Fourrey C."/>
            <person name="LaButti K."/>
            <person name="Lindquist E.A."/>
            <person name="Lipzen A."/>
            <person name="Lundell T."/>
            <person name="Morin E."/>
            <person name="Murat C."/>
            <person name="Riley R."/>
            <person name="Ohm R."/>
            <person name="Sun H."/>
            <person name="Tunlid A."/>
            <person name="Henrissat B."/>
            <person name="Grigoriev I.V."/>
            <person name="Hibbett D.S."/>
            <person name="Martin F."/>
        </authorList>
    </citation>
    <scope>NUCLEOTIDE SEQUENCE [LARGE SCALE GENOMIC DNA]</scope>
    <source>
        <strain evidence="3">Ve08.2h10</strain>
    </source>
</reference>
<dbReference type="Proteomes" id="UP000054538">
    <property type="component" value="Unassembled WGS sequence"/>
</dbReference>
<dbReference type="GO" id="GO:0003677">
    <property type="term" value="F:DNA binding"/>
    <property type="evidence" value="ECO:0007669"/>
    <property type="project" value="InterPro"/>
</dbReference>
<proteinExistence type="predicted"/>